<keyword evidence="1" id="KW-1133">Transmembrane helix</keyword>
<organism evidence="2 3">
    <name type="scientific">Pseudomassariella vexata</name>
    <dbReference type="NCBI Taxonomy" id="1141098"/>
    <lineage>
        <taxon>Eukaryota</taxon>
        <taxon>Fungi</taxon>
        <taxon>Dikarya</taxon>
        <taxon>Ascomycota</taxon>
        <taxon>Pezizomycotina</taxon>
        <taxon>Sordariomycetes</taxon>
        <taxon>Xylariomycetidae</taxon>
        <taxon>Amphisphaeriales</taxon>
        <taxon>Pseudomassariaceae</taxon>
        <taxon>Pseudomassariella</taxon>
    </lineage>
</organism>
<protein>
    <submittedName>
        <fullName evidence="2">Uncharacterized protein</fullName>
    </submittedName>
</protein>
<dbReference type="InParanoid" id="A0A1Y2D719"/>
<dbReference type="EMBL" id="MCFJ01000029">
    <property type="protein sequence ID" value="ORY55072.1"/>
    <property type="molecule type" value="Genomic_DNA"/>
</dbReference>
<evidence type="ECO:0000313" key="3">
    <source>
        <dbReference type="Proteomes" id="UP000193689"/>
    </source>
</evidence>
<feature type="non-terminal residue" evidence="2">
    <location>
        <position position="1"/>
    </location>
</feature>
<dbReference type="OrthoDB" id="6133115at2759"/>
<gene>
    <name evidence="2" type="ORF">BCR38DRAFT_317410</name>
</gene>
<dbReference type="RefSeq" id="XP_040709440.1">
    <property type="nucleotide sequence ID" value="XM_040854726.1"/>
</dbReference>
<dbReference type="Proteomes" id="UP000193689">
    <property type="component" value="Unassembled WGS sequence"/>
</dbReference>
<name>A0A1Y2D719_9PEZI</name>
<feature type="transmembrane region" description="Helical" evidence="1">
    <location>
        <begin position="92"/>
        <end position="108"/>
    </location>
</feature>
<keyword evidence="1" id="KW-0472">Membrane</keyword>
<sequence length="109" mass="12552">VAWSALQATYERQMEGGGTVNSDIVKGVLTMIVLYNTSFNVGRTPSRRVYVVNLPLTDRCKSLVLYIFAVTIALIFNQYVKPIALTAITEKYYIVYGMWLVWFFLFVYF</sequence>
<comment type="caution">
    <text evidence="2">The sequence shown here is derived from an EMBL/GenBank/DDBJ whole genome shotgun (WGS) entry which is preliminary data.</text>
</comment>
<feature type="non-terminal residue" evidence="2">
    <location>
        <position position="109"/>
    </location>
</feature>
<dbReference type="GeneID" id="63770938"/>
<accession>A0A1Y2D719</accession>
<evidence type="ECO:0000256" key="1">
    <source>
        <dbReference type="SAM" id="Phobius"/>
    </source>
</evidence>
<evidence type="ECO:0000313" key="2">
    <source>
        <dbReference type="EMBL" id="ORY55072.1"/>
    </source>
</evidence>
<feature type="transmembrane region" description="Helical" evidence="1">
    <location>
        <begin position="63"/>
        <end position="80"/>
    </location>
</feature>
<dbReference type="AlphaFoldDB" id="A0A1Y2D719"/>
<reference evidence="2 3" key="1">
    <citation type="submission" date="2016-07" db="EMBL/GenBank/DDBJ databases">
        <title>Pervasive Adenine N6-methylation of Active Genes in Fungi.</title>
        <authorList>
            <consortium name="DOE Joint Genome Institute"/>
            <person name="Mondo S.J."/>
            <person name="Dannebaum R.O."/>
            <person name="Kuo R.C."/>
            <person name="Labutti K."/>
            <person name="Haridas S."/>
            <person name="Kuo A."/>
            <person name="Salamov A."/>
            <person name="Ahrendt S.R."/>
            <person name="Lipzen A."/>
            <person name="Sullivan W."/>
            <person name="Andreopoulos W.B."/>
            <person name="Clum A."/>
            <person name="Lindquist E."/>
            <person name="Daum C."/>
            <person name="Ramamoorthy G.K."/>
            <person name="Gryganskyi A."/>
            <person name="Culley D."/>
            <person name="Magnuson J.K."/>
            <person name="James T.Y."/>
            <person name="O'Malley M.A."/>
            <person name="Stajich J.E."/>
            <person name="Spatafora J.W."/>
            <person name="Visel A."/>
            <person name="Grigoriev I.V."/>
        </authorList>
    </citation>
    <scope>NUCLEOTIDE SEQUENCE [LARGE SCALE GENOMIC DNA]</scope>
    <source>
        <strain evidence="2 3">CBS 129021</strain>
    </source>
</reference>
<keyword evidence="1" id="KW-0812">Transmembrane</keyword>
<feature type="transmembrane region" description="Helical" evidence="1">
    <location>
        <begin position="24"/>
        <end position="42"/>
    </location>
</feature>
<keyword evidence="3" id="KW-1185">Reference proteome</keyword>
<proteinExistence type="predicted"/>